<evidence type="ECO:0000256" key="1">
    <source>
        <dbReference type="ARBA" id="ARBA00022741"/>
    </source>
</evidence>
<feature type="domain" description="Acb2/Tad1 hairpin" evidence="2">
    <location>
        <begin position="8"/>
        <end position="94"/>
    </location>
</feature>
<protein>
    <recommendedName>
        <fullName evidence="2">Acb2/Tad1 hairpin domain-containing protein</fullName>
    </recommendedName>
</protein>
<dbReference type="HOGENOM" id="CLU_174530_0_0_6"/>
<dbReference type="STRING" id="1217705.F900_01135"/>
<dbReference type="RefSeq" id="WP_005215779.1">
    <property type="nucleotide sequence ID" value="NZ_KB850089.1"/>
</dbReference>
<name>N9M2G2_9GAMM</name>
<comment type="caution">
    <text evidence="3">The sequence shown here is derived from an EMBL/GenBank/DDBJ whole genome shotgun (WGS) entry which is preliminary data.</text>
</comment>
<proteinExistence type="predicted"/>
<dbReference type="Proteomes" id="UP000013248">
    <property type="component" value="Unassembled WGS sequence"/>
</dbReference>
<sequence>MENQHTQIRGYRDLSKEEIDLMNEIKAKGAELGALVEKLFDHTRQQIDAANAHGTQTGDFSEFQRLTDAEPHHWVATGATNLQQGLMALTRAVAQPTTF</sequence>
<accession>N9M2G2</accession>
<dbReference type="AlphaFoldDB" id="N9M2G2"/>
<evidence type="ECO:0000313" key="4">
    <source>
        <dbReference type="Proteomes" id="UP000013248"/>
    </source>
</evidence>
<reference evidence="3 4" key="1">
    <citation type="submission" date="2013-02" db="EMBL/GenBank/DDBJ databases">
        <title>The Genome Sequence of Acinetobacter sp. ANC 3862.</title>
        <authorList>
            <consortium name="The Broad Institute Genome Sequencing Platform"/>
            <consortium name="The Broad Institute Genome Sequencing Center for Infectious Disease"/>
            <person name="Cerqueira G."/>
            <person name="Feldgarden M."/>
            <person name="Courvalin P."/>
            <person name="Perichon B."/>
            <person name="Grillot-Courvalin C."/>
            <person name="Clermont D."/>
            <person name="Rocha E."/>
            <person name="Yoon E.-J."/>
            <person name="Nemec A."/>
            <person name="Walker B."/>
            <person name="Young S.K."/>
            <person name="Zeng Q."/>
            <person name="Gargeya S."/>
            <person name="Fitzgerald M."/>
            <person name="Haas B."/>
            <person name="Abouelleil A."/>
            <person name="Alvarado L."/>
            <person name="Arachchi H.M."/>
            <person name="Berlin A.M."/>
            <person name="Chapman S.B."/>
            <person name="Dewar J."/>
            <person name="Goldberg J."/>
            <person name="Griggs A."/>
            <person name="Gujja S."/>
            <person name="Hansen M."/>
            <person name="Howarth C."/>
            <person name="Imamovic A."/>
            <person name="Larimer J."/>
            <person name="McCowan C."/>
            <person name="Murphy C."/>
            <person name="Neiman D."/>
            <person name="Pearson M."/>
            <person name="Priest M."/>
            <person name="Roberts A."/>
            <person name="Saif S."/>
            <person name="Shea T."/>
            <person name="Sisk P."/>
            <person name="Sykes S."/>
            <person name="Wortman J."/>
            <person name="Nusbaum C."/>
            <person name="Birren B."/>
        </authorList>
    </citation>
    <scope>NUCLEOTIDE SEQUENCE [LARGE SCALE GENOMIC DNA]</scope>
    <source>
        <strain evidence="3 4">ANC 3862</strain>
    </source>
</reference>
<dbReference type="Pfam" id="PF24729">
    <property type="entry name" value="Acb2_Tad1_hairpin"/>
    <property type="match status" value="1"/>
</dbReference>
<organism evidence="3 4">
    <name type="scientific">Acinetobacter modestus</name>
    <dbReference type="NCBI Taxonomy" id="1776740"/>
    <lineage>
        <taxon>Bacteria</taxon>
        <taxon>Pseudomonadati</taxon>
        <taxon>Pseudomonadota</taxon>
        <taxon>Gammaproteobacteria</taxon>
        <taxon>Moraxellales</taxon>
        <taxon>Moraxellaceae</taxon>
        <taxon>Acinetobacter</taxon>
    </lineage>
</organism>
<evidence type="ECO:0000259" key="2">
    <source>
        <dbReference type="Pfam" id="PF24729"/>
    </source>
</evidence>
<dbReference type="GO" id="GO:0000166">
    <property type="term" value="F:nucleotide binding"/>
    <property type="evidence" value="ECO:0007669"/>
    <property type="project" value="UniProtKB-KW"/>
</dbReference>
<dbReference type="PATRIC" id="fig|1217705.3.peg.1088"/>
<evidence type="ECO:0000313" key="3">
    <source>
        <dbReference type="EMBL" id="ENX02689.1"/>
    </source>
</evidence>
<gene>
    <name evidence="3" type="ORF">F900_01135</name>
</gene>
<dbReference type="InterPro" id="IPR056098">
    <property type="entry name" value="Acb2/Tad1_hairpin"/>
</dbReference>
<keyword evidence="1" id="KW-0547">Nucleotide-binding</keyword>
<dbReference type="eggNOG" id="ENOG5033FJM">
    <property type="taxonomic scope" value="Bacteria"/>
</dbReference>
<dbReference type="EMBL" id="APRP01000014">
    <property type="protein sequence ID" value="ENX02689.1"/>
    <property type="molecule type" value="Genomic_DNA"/>
</dbReference>